<dbReference type="AlphaFoldDB" id="A0A2K3KST5"/>
<evidence type="ECO:0000313" key="3">
    <source>
        <dbReference type="Proteomes" id="UP000236291"/>
    </source>
</evidence>
<organism evidence="2 3">
    <name type="scientific">Trifolium pratense</name>
    <name type="common">Red clover</name>
    <dbReference type="NCBI Taxonomy" id="57577"/>
    <lineage>
        <taxon>Eukaryota</taxon>
        <taxon>Viridiplantae</taxon>
        <taxon>Streptophyta</taxon>
        <taxon>Embryophyta</taxon>
        <taxon>Tracheophyta</taxon>
        <taxon>Spermatophyta</taxon>
        <taxon>Magnoliopsida</taxon>
        <taxon>eudicotyledons</taxon>
        <taxon>Gunneridae</taxon>
        <taxon>Pentapetalae</taxon>
        <taxon>rosids</taxon>
        <taxon>fabids</taxon>
        <taxon>Fabales</taxon>
        <taxon>Fabaceae</taxon>
        <taxon>Papilionoideae</taxon>
        <taxon>50 kb inversion clade</taxon>
        <taxon>NPAAA clade</taxon>
        <taxon>Hologalegina</taxon>
        <taxon>IRL clade</taxon>
        <taxon>Trifolieae</taxon>
        <taxon>Trifolium</taxon>
    </lineage>
</organism>
<comment type="caution">
    <text evidence="2">The sequence shown here is derived from an EMBL/GenBank/DDBJ whole genome shotgun (WGS) entry which is preliminary data.</text>
</comment>
<gene>
    <name evidence="2" type="ORF">L195_g064389</name>
</gene>
<dbReference type="Proteomes" id="UP000236291">
    <property type="component" value="Unassembled WGS sequence"/>
</dbReference>
<feature type="compositionally biased region" description="Basic and acidic residues" evidence="1">
    <location>
        <begin position="1"/>
        <end position="10"/>
    </location>
</feature>
<evidence type="ECO:0000313" key="2">
    <source>
        <dbReference type="EMBL" id="PNX69346.1"/>
    </source>
</evidence>
<dbReference type="EMBL" id="ASHM01247120">
    <property type="protein sequence ID" value="PNX69346.1"/>
    <property type="molecule type" value="Genomic_DNA"/>
</dbReference>
<protein>
    <submittedName>
        <fullName evidence="2">Uncharacterized protein</fullName>
    </submittedName>
</protein>
<evidence type="ECO:0000256" key="1">
    <source>
        <dbReference type="SAM" id="MobiDB-lite"/>
    </source>
</evidence>
<accession>A0A2K3KST5</accession>
<name>A0A2K3KST5_TRIPR</name>
<proteinExistence type="predicted"/>
<reference evidence="2 3" key="2">
    <citation type="journal article" date="2017" name="Front. Plant Sci.">
        <title>Gene Classification and Mining of Molecular Markers Useful in Red Clover (Trifolium pratense) Breeding.</title>
        <authorList>
            <person name="Istvanek J."/>
            <person name="Dluhosova J."/>
            <person name="Dluhos P."/>
            <person name="Patkova L."/>
            <person name="Nedelnik J."/>
            <person name="Repkova J."/>
        </authorList>
    </citation>
    <scope>NUCLEOTIDE SEQUENCE [LARGE SCALE GENOMIC DNA]</scope>
    <source>
        <strain evidence="3">cv. Tatra</strain>
        <tissue evidence="2">Young leaves</tissue>
    </source>
</reference>
<sequence length="66" mass="7100">TQESPHKCEFFHPIVDPIPGSTPAPHQAEPQLSLVGKSGELGGNNESNAPRPQERDTTSPPKTSRN</sequence>
<feature type="non-terminal residue" evidence="2">
    <location>
        <position position="1"/>
    </location>
</feature>
<reference evidence="2 3" key="1">
    <citation type="journal article" date="2014" name="Am. J. Bot.">
        <title>Genome assembly and annotation for red clover (Trifolium pratense; Fabaceae).</title>
        <authorList>
            <person name="Istvanek J."/>
            <person name="Jaros M."/>
            <person name="Krenek A."/>
            <person name="Repkova J."/>
        </authorList>
    </citation>
    <scope>NUCLEOTIDE SEQUENCE [LARGE SCALE GENOMIC DNA]</scope>
    <source>
        <strain evidence="3">cv. Tatra</strain>
        <tissue evidence="2">Young leaves</tissue>
    </source>
</reference>
<feature type="region of interest" description="Disordered" evidence="1">
    <location>
        <begin position="1"/>
        <end position="66"/>
    </location>
</feature>